<reference evidence="1" key="2">
    <citation type="journal article" date="2015" name="Data Brief">
        <title>Shoot transcriptome of the giant reed, Arundo donax.</title>
        <authorList>
            <person name="Barrero R.A."/>
            <person name="Guerrero F.D."/>
            <person name="Moolhuijzen P."/>
            <person name="Goolsby J.A."/>
            <person name="Tidwell J."/>
            <person name="Bellgard S.E."/>
            <person name="Bellgard M.I."/>
        </authorList>
    </citation>
    <scope>NUCLEOTIDE SEQUENCE</scope>
    <source>
        <tissue evidence="1">Shoot tissue taken approximately 20 cm above the soil surface</tissue>
    </source>
</reference>
<accession>A0A0A9HS23</accession>
<proteinExistence type="predicted"/>
<reference evidence="1" key="1">
    <citation type="submission" date="2014-09" db="EMBL/GenBank/DDBJ databases">
        <authorList>
            <person name="Magalhaes I.L.F."/>
            <person name="Oliveira U."/>
            <person name="Santos F.R."/>
            <person name="Vidigal T.H.D.A."/>
            <person name="Brescovit A.D."/>
            <person name="Santos A.J."/>
        </authorList>
    </citation>
    <scope>NUCLEOTIDE SEQUENCE</scope>
    <source>
        <tissue evidence="1">Shoot tissue taken approximately 20 cm above the soil surface</tissue>
    </source>
</reference>
<protein>
    <submittedName>
        <fullName evidence="1">Uncharacterized protein</fullName>
    </submittedName>
</protein>
<sequence length="34" mass="3607">MCPVFEGHDRNAADIKAGALCICTAPKKAVAYEL</sequence>
<evidence type="ECO:0000313" key="1">
    <source>
        <dbReference type="EMBL" id="JAE39532.1"/>
    </source>
</evidence>
<dbReference type="EMBL" id="GBRH01158364">
    <property type="protein sequence ID" value="JAE39532.1"/>
    <property type="molecule type" value="Transcribed_RNA"/>
</dbReference>
<organism evidence="1">
    <name type="scientific">Arundo donax</name>
    <name type="common">Giant reed</name>
    <name type="synonym">Donax arundinaceus</name>
    <dbReference type="NCBI Taxonomy" id="35708"/>
    <lineage>
        <taxon>Eukaryota</taxon>
        <taxon>Viridiplantae</taxon>
        <taxon>Streptophyta</taxon>
        <taxon>Embryophyta</taxon>
        <taxon>Tracheophyta</taxon>
        <taxon>Spermatophyta</taxon>
        <taxon>Magnoliopsida</taxon>
        <taxon>Liliopsida</taxon>
        <taxon>Poales</taxon>
        <taxon>Poaceae</taxon>
        <taxon>PACMAD clade</taxon>
        <taxon>Arundinoideae</taxon>
        <taxon>Arundineae</taxon>
        <taxon>Arundo</taxon>
    </lineage>
</organism>
<name>A0A0A9HS23_ARUDO</name>
<dbReference type="AlphaFoldDB" id="A0A0A9HS23"/>